<dbReference type="Proteomes" id="UP001162131">
    <property type="component" value="Unassembled WGS sequence"/>
</dbReference>
<dbReference type="InterPro" id="IPR000014">
    <property type="entry name" value="PAS"/>
</dbReference>
<dbReference type="PROSITE" id="PS50112">
    <property type="entry name" value="PAS"/>
    <property type="match status" value="1"/>
</dbReference>
<dbReference type="PANTHER" id="PTHR31600">
    <property type="entry name" value="TINY MACROCYSTS PROTEIN B-RELATED"/>
    <property type="match status" value="1"/>
</dbReference>
<feature type="compositionally biased region" description="Low complexity" evidence="1">
    <location>
        <begin position="890"/>
        <end position="906"/>
    </location>
</feature>
<evidence type="ECO:0000313" key="4">
    <source>
        <dbReference type="EMBL" id="CAG9333953.1"/>
    </source>
</evidence>
<protein>
    <recommendedName>
        <fullName evidence="3">PAS domain-containing protein</fullName>
    </recommendedName>
</protein>
<feature type="compositionally biased region" description="Low complexity" evidence="1">
    <location>
        <begin position="950"/>
        <end position="967"/>
    </location>
</feature>
<reference evidence="4" key="1">
    <citation type="submission" date="2021-09" db="EMBL/GenBank/DDBJ databases">
        <authorList>
            <consortium name="AG Swart"/>
            <person name="Singh M."/>
            <person name="Singh A."/>
            <person name="Seah K."/>
            <person name="Emmerich C."/>
        </authorList>
    </citation>
    <scope>NUCLEOTIDE SEQUENCE</scope>
    <source>
        <strain evidence="4">ATCC30299</strain>
    </source>
</reference>
<feature type="region of interest" description="Disordered" evidence="1">
    <location>
        <begin position="1338"/>
        <end position="1362"/>
    </location>
</feature>
<feature type="transmembrane region" description="Helical" evidence="2">
    <location>
        <begin position="298"/>
        <end position="317"/>
    </location>
</feature>
<feature type="compositionally biased region" description="Low complexity" evidence="1">
    <location>
        <begin position="1026"/>
        <end position="1038"/>
    </location>
</feature>
<keyword evidence="2" id="KW-1133">Transmembrane helix</keyword>
<feature type="transmembrane region" description="Helical" evidence="2">
    <location>
        <begin position="1260"/>
        <end position="1282"/>
    </location>
</feature>
<dbReference type="Pfam" id="PF25474">
    <property type="entry name" value="TPR_TmcB"/>
    <property type="match status" value="1"/>
</dbReference>
<feature type="domain" description="PAS" evidence="3">
    <location>
        <begin position="626"/>
        <end position="657"/>
    </location>
</feature>
<keyword evidence="2" id="KW-0472">Membrane</keyword>
<dbReference type="InterPro" id="IPR057352">
    <property type="entry name" value="TPR_TmcB/C"/>
</dbReference>
<feature type="transmembrane region" description="Helical" evidence="2">
    <location>
        <begin position="116"/>
        <end position="141"/>
    </location>
</feature>
<feature type="transmembrane region" description="Helical" evidence="2">
    <location>
        <begin position="329"/>
        <end position="347"/>
    </location>
</feature>
<proteinExistence type="predicted"/>
<evidence type="ECO:0000313" key="5">
    <source>
        <dbReference type="Proteomes" id="UP001162131"/>
    </source>
</evidence>
<feature type="compositionally biased region" description="Basic and acidic residues" evidence="1">
    <location>
        <begin position="1342"/>
        <end position="1359"/>
    </location>
</feature>
<feature type="transmembrane region" description="Helical" evidence="2">
    <location>
        <begin position="1387"/>
        <end position="1406"/>
    </location>
</feature>
<accession>A0AAU9K9U8</accession>
<feature type="compositionally biased region" description="Low complexity" evidence="1">
    <location>
        <begin position="918"/>
        <end position="933"/>
    </location>
</feature>
<feature type="transmembrane region" description="Helical" evidence="2">
    <location>
        <begin position="55"/>
        <end position="75"/>
    </location>
</feature>
<feature type="transmembrane region" description="Helical" evidence="2">
    <location>
        <begin position="242"/>
        <end position="259"/>
    </location>
</feature>
<keyword evidence="5" id="KW-1185">Reference proteome</keyword>
<feature type="compositionally biased region" description="Acidic residues" evidence="1">
    <location>
        <begin position="973"/>
        <end position="998"/>
    </location>
</feature>
<dbReference type="InterPro" id="IPR035965">
    <property type="entry name" value="PAS-like_dom_sf"/>
</dbReference>
<dbReference type="PANTHER" id="PTHR31600:SF2">
    <property type="entry name" value="GAMETE ENRICHED GENE 10 PROTEIN-RELATED"/>
    <property type="match status" value="1"/>
</dbReference>
<feature type="region of interest" description="Disordered" evidence="1">
    <location>
        <begin position="873"/>
        <end position="937"/>
    </location>
</feature>
<keyword evidence="2" id="KW-0812">Transmembrane</keyword>
<dbReference type="CDD" id="cd00130">
    <property type="entry name" value="PAS"/>
    <property type="match status" value="1"/>
</dbReference>
<evidence type="ECO:0000256" key="1">
    <source>
        <dbReference type="SAM" id="MobiDB-lite"/>
    </source>
</evidence>
<name>A0AAU9K9U8_9CILI</name>
<dbReference type="Gene3D" id="3.30.450.20">
    <property type="entry name" value="PAS domain"/>
    <property type="match status" value="1"/>
</dbReference>
<dbReference type="EMBL" id="CAJZBQ010000057">
    <property type="protein sequence ID" value="CAG9333953.1"/>
    <property type="molecule type" value="Genomic_DNA"/>
</dbReference>
<comment type="caution">
    <text evidence="4">The sequence shown here is derived from an EMBL/GenBank/DDBJ whole genome shotgun (WGS) entry which is preliminary data.</text>
</comment>
<dbReference type="InterPro" id="IPR052994">
    <property type="entry name" value="Tiny_macrocysts_regulators"/>
</dbReference>
<dbReference type="Pfam" id="PF13426">
    <property type="entry name" value="PAS_9"/>
    <property type="match status" value="1"/>
</dbReference>
<feature type="region of interest" description="Disordered" evidence="1">
    <location>
        <begin position="950"/>
        <end position="1038"/>
    </location>
</feature>
<feature type="transmembrane region" description="Helical" evidence="2">
    <location>
        <begin position="201"/>
        <end position="222"/>
    </location>
</feature>
<evidence type="ECO:0000259" key="3">
    <source>
        <dbReference type="PROSITE" id="PS50112"/>
    </source>
</evidence>
<sequence>MQGHFDETEFLKNQAEDEEMDENNAEGKDQILRIIKNYLFHLFFKLNTTKFSSGVYYYVIMITIETAQLLTYVMVDGDYSALGPYEDTSPWNLSQTQWLIDVCWVFRVDHYFHSNYISYVVLIAIWGSLFGGLISLCVIIALERKTYTLTLNFVVKVAKMLITLMTTVLFIPIVDTFAFGARCAFSTHSHCLDLYEGIPFMVGYIGATVVFVGVMMLCAGLYYDFCPICGNMMGKPHSRFKILKLGVIVTIIYCNYFIMISGKEILFLIVCLAISLIKCYVFIQYIPYYNMRMCNVRLAEWVAFLSAVFCLIIGQFFNSTDETNSSITMLFYFLTPCLVQISQLAMIRRSKTIAEKGIQHLTNPYQVEIKARMLVLKLEEARNKNVKSIYGENEEDENQEFQTVQAETLVEIENLYTEAFKKFPNAELLYLWSGLIQLHIFGNYILSILQCFKGILNANKLDSQYALYHFRRTSVSFYKAHIKDDAYDYELFEKAFQSAQKNDEAVTRSQFYFWAELESKAPKIQKLNKLAGETTKMIGVAKANYQKLLKLNSKNTQALRMYGWFLSSLNNYAELGQRYLNKAEMQEEAQQKNMNSNIMTSLTQPLSFFDSDNAILRISGDFETLGEIQKANASACQLLGYLSAELIGRNVSLIIPSPFSESHDDYIKKYHESGKHTIIDNHNLVVYFANKSNNIFEARLLLKVVPNDSNPPFLSAIIKPTNPSYETIMLSKDLVITGYTQHCNELFDLGNTKNSEQKIYNIINKFEEFKEEMMKEEGFEYTHDHEGKKNRMLLKLTELRLGDKSVSLLKIELVKSLETKREEKLIDTSGPVTAGKPMNELSKPVSAMVPNQVFFQERPNVPLNHNEINLEIDSTDSNSKSKIAASMQLSQSSEDSSEESSSQNSSEDSKEEEEKTSDNSSSGLKSGSRHSGSIKNKIDISGITEELNSLKNSKKSSVSSPSKTFGSDSEDKSQEEEEEEEEEEGDKTSEEIESDDASSFEKSGSSEIEVSHSHEEENGEENADQSVHSSSKSMNSSMGSLAQFNKSIKALIQYEFSHTKKYVMRFKITLIVTILILIMTSVITFEIIDTSITANEDLTHYVNLVGTLRMNTQNMAYYARMLSLMDSDTISNADRNLYFNWLESDDDDMHDINLKIYQNYGLLSSADKDVYIIRDIGTWLLEGTSIRELQCNLFDATSNMILQGYLLKKDYESSVVSLNNRRGFYLFRNGVGETLGYINSSASFYVDAALRDITSERLTAIMLIMTAVILLVFCALFAIVPAMKIIEKSRREVWEIFFEIPGYVCRVMKAKCSDRLNILNEQANLELEEMGAEAAEEQANLDSEKNKESTKKSEKSKEKEKKKKKILAEKKVLAYDPKQRKIMTFKMAGFFTVSLVYFYLIYYTGFEAVGQILNDMPIHVDWSARRQELTKAINFWVNEALFENITGIGYKYVVPSGQDVGDCLNEASRWIDELDYVENSLIFGNDEEGLTYNDMRSSEHDKILFDDACDVPLIRNLDDCSTAGDGMLMQGLHSALGAYTTLARNHLLNIQTLYDKKNYTLATVLQYFKSDDMQLLRDLDNHYLYDALTRTTDLYESDYKDQVQQMQVWQNLLISLYSVFSLLFFFLVYSPMINKIGHDTNNAWSMLALIPQEYQEDFKLLAAAIKERKDNFRWR</sequence>
<organism evidence="4 5">
    <name type="scientific">Blepharisma stoltei</name>
    <dbReference type="NCBI Taxonomy" id="1481888"/>
    <lineage>
        <taxon>Eukaryota</taxon>
        <taxon>Sar</taxon>
        <taxon>Alveolata</taxon>
        <taxon>Ciliophora</taxon>
        <taxon>Postciliodesmatophora</taxon>
        <taxon>Heterotrichea</taxon>
        <taxon>Heterotrichida</taxon>
        <taxon>Blepharismidae</taxon>
        <taxon>Blepharisma</taxon>
    </lineage>
</organism>
<evidence type="ECO:0000256" key="2">
    <source>
        <dbReference type="SAM" id="Phobius"/>
    </source>
</evidence>
<feature type="transmembrane region" description="Helical" evidence="2">
    <location>
        <begin position="265"/>
        <end position="286"/>
    </location>
</feature>
<gene>
    <name evidence="4" type="ORF">BSTOLATCC_MIC59762</name>
</gene>
<dbReference type="SUPFAM" id="SSF55785">
    <property type="entry name" value="PYP-like sensor domain (PAS domain)"/>
    <property type="match status" value="1"/>
</dbReference>
<feature type="transmembrane region" description="Helical" evidence="2">
    <location>
        <begin position="1608"/>
        <end position="1629"/>
    </location>
</feature>
<dbReference type="NCBIfam" id="TIGR00229">
    <property type="entry name" value="sensory_box"/>
    <property type="match status" value="1"/>
</dbReference>